<dbReference type="CDD" id="cd04380">
    <property type="entry name" value="RhoGAP_OCRL1"/>
    <property type="match status" value="1"/>
</dbReference>
<dbReference type="GO" id="GO:0046856">
    <property type="term" value="P:phosphatidylinositol dephosphorylation"/>
    <property type="evidence" value="ECO:0007669"/>
    <property type="project" value="InterPro"/>
</dbReference>
<dbReference type="GO" id="GO:0031901">
    <property type="term" value="C:early endosome membrane"/>
    <property type="evidence" value="ECO:0007669"/>
    <property type="project" value="UniProtKB-SubCell"/>
</dbReference>
<dbReference type="InterPro" id="IPR013783">
    <property type="entry name" value="Ig-like_fold"/>
</dbReference>
<dbReference type="InterPro" id="IPR046985">
    <property type="entry name" value="IP5"/>
</dbReference>
<proteinExistence type="inferred from homology"/>
<evidence type="ECO:0000256" key="8">
    <source>
        <dbReference type="ARBA" id="ARBA00022801"/>
    </source>
</evidence>
<dbReference type="GO" id="GO:0007165">
    <property type="term" value="P:signal transduction"/>
    <property type="evidence" value="ECO:0007669"/>
    <property type="project" value="InterPro"/>
</dbReference>
<evidence type="ECO:0000256" key="2">
    <source>
        <dbReference type="ARBA" id="ARBA00004580"/>
    </source>
</evidence>
<organism evidence="14 15">
    <name type="scientific">Stylophora pistillata</name>
    <name type="common">Smooth cauliflower coral</name>
    <dbReference type="NCBI Taxonomy" id="50429"/>
    <lineage>
        <taxon>Eukaryota</taxon>
        <taxon>Metazoa</taxon>
        <taxon>Cnidaria</taxon>
        <taxon>Anthozoa</taxon>
        <taxon>Hexacorallia</taxon>
        <taxon>Scleractinia</taxon>
        <taxon>Astrocoeniina</taxon>
        <taxon>Pocilloporidae</taxon>
        <taxon>Stylophora</taxon>
    </lineage>
</organism>
<comment type="caution">
    <text evidence="14">The sequence shown here is derived from an EMBL/GenBank/DDBJ whole genome shotgun (WGS) entry which is preliminary data.</text>
</comment>
<dbReference type="Pfam" id="PF15390">
    <property type="entry name" value="WDCP"/>
    <property type="match status" value="1"/>
</dbReference>
<dbReference type="SMART" id="SM00324">
    <property type="entry name" value="RhoGAP"/>
    <property type="match status" value="1"/>
</dbReference>
<comment type="subcellular location">
    <subcellularLocation>
        <location evidence="2">Cytoplasmic vesicle</location>
        <location evidence="2">Phagosome membrane</location>
    </subcellularLocation>
    <subcellularLocation>
        <location evidence="1">Early endosome membrane</location>
    </subcellularLocation>
</comment>
<name>A0A2B4T0E4_STYPI</name>
<evidence type="ECO:0000256" key="7">
    <source>
        <dbReference type="ARBA" id="ARBA00022753"/>
    </source>
</evidence>
<evidence type="ECO:0000313" key="14">
    <source>
        <dbReference type="EMBL" id="PFX34610.1"/>
    </source>
</evidence>
<keyword evidence="11" id="KW-0472">Membrane</keyword>
<dbReference type="PANTHER" id="PTHR11200">
    <property type="entry name" value="INOSITOL 5-PHOSPHATASE"/>
    <property type="match status" value="1"/>
</dbReference>
<dbReference type="Proteomes" id="UP000225706">
    <property type="component" value="Unassembled WGS sequence"/>
</dbReference>
<dbReference type="InterPro" id="IPR000300">
    <property type="entry name" value="IPPc"/>
</dbReference>
<dbReference type="Gene3D" id="2.30.29.110">
    <property type="match status" value="1"/>
</dbReference>
<dbReference type="Pfam" id="PF21310">
    <property type="entry name" value="OCRL-like_ASH"/>
    <property type="match status" value="1"/>
</dbReference>
<keyword evidence="9" id="KW-0175">Coiled coil</keyword>
<keyword evidence="5" id="KW-0853">WD repeat</keyword>
<evidence type="ECO:0000256" key="12">
    <source>
        <dbReference type="ARBA" id="ARBA00023329"/>
    </source>
</evidence>
<keyword evidence="10" id="KW-0443">Lipid metabolism</keyword>
<evidence type="ECO:0000256" key="6">
    <source>
        <dbReference type="ARBA" id="ARBA00022737"/>
    </source>
</evidence>
<dbReference type="PANTHER" id="PTHR11200:SF300">
    <property type="entry name" value="TYPE II INOSITOL 1,4,5-TRISPHOSPHATE 5-PHOSPHATASE"/>
    <property type="match status" value="1"/>
</dbReference>
<evidence type="ECO:0000313" key="15">
    <source>
        <dbReference type="Proteomes" id="UP000225706"/>
    </source>
</evidence>
<dbReference type="GO" id="GO:0052745">
    <property type="term" value="F:inositol phosphate phosphatase activity"/>
    <property type="evidence" value="ECO:0007669"/>
    <property type="project" value="InterPro"/>
</dbReference>
<dbReference type="CDD" id="cd09093">
    <property type="entry name" value="INPP5c_INPP5B"/>
    <property type="match status" value="1"/>
</dbReference>
<keyword evidence="7" id="KW-0967">Endosome</keyword>
<dbReference type="InterPro" id="IPR037793">
    <property type="entry name" value="OCRL1/INPP5B_INPP5c"/>
</dbReference>
<dbReference type="FunFam" id="3.60.10.10:FF:000004">
    <property type="entry name" value="Type II inositol 1,4,5-trisphosphate 5-phosphatase"/>
    <property type="match status" value="1"/>
</dbReference>
<dbReference type="SUPFAM" id="SSF48350">
    <property type="entry name" value="GTPase activation domain, GAP"/>
    <property type="match status" value="1"/>
</dbReference>
<keyword evidence="8" id="KW-0378">Hydrolase</keyword>
<dbReference type="STRING" id="50429.A0A2B4T0E4"/>
<keyword evidence="12" id="KW-0968">Cytoplasmic vesicle</keyword>
<dbReference type="GO" id="GO:0004439">
    <property type="term" value="F:phosphatidylinositol-4,5-bisphosphate 5-phosphatase activity"/>
    <property type="evidence" value="ECO:0007669"/>
    <property type="project" value="TreeGrafter"/>
</dbReference>
<dbReference type="Gene3D" id="3.60.10.10">
    <property type="entry name" value="Endonuclease/exonuclease/phosphatase"/>
    <property type="match status" value="1"/>
</dbReference>
<dbReference type="InterPro" id="IPR028041">
    <property type="entry name" value="WDCP"/>
</dbReference>
<dbReference type="GO" id="GO:0030670">
    <property type="term" value="C:phagocytic vesicle membrane"/>
    <property type="evidence" value="ECO:0007669"/>
    <property type="project" value="UniProtKB-SubCell"/>
</dbReference>
<dbReference type="Pfam" id="PF00620">
    <property type="entry name" value="RhoGAP"/>
    <property type="match status" value="1"/>
</dbReference>
<evidence type="ECO:0000256" key="9">
    <source>
        <dbReference type="ARBA" id="ARBA00023054"/>
    </source>
</evidence>
<evidence type="ECO:0000256" key="1">
    <source>
        <dbReference type="ARBA" id="ARBA00004146"/>
    </source>
</evidence>
<dbReference type="InterPro" id="IPR048869">
    <property type="entry name" value="OCRL-1_2_ASH"/>
</dbReference>
<keyword evidence="15" id="KW-1185">Reference proteome</keyword>
<dbReference type="FunFam" id="1.10.555.10:FF:000012">
    <property type="entry name" value="Putative inositol polyphosphate 5-phosphatase OCRL-1"/>
    <property type="match status" value="1"/>
</dbReference>
<evidence type="ECO:0000256" key="3">
    <source>
        <dbReference type="ARBA" id="ARBA00005910"/>
    </source>
</evidence>
<dbReference type="Pfam" id="PF22669">
    <property type="entry name" value="Exo_endo_phos2"/>
    <property type="match status" value="1"/>
</dbReference>
<keyword evidence="6" id="KW-0677">Repeat</keyword>
<comment type="similarity">
    <text evidence="3">Belongs to the inositol 1,4,5-trisphosphate 5-phosphatase type II family.</text>
</comment>
<evidence type="ECO:0000256" key="10">
    <source>
        <dbReference type="ARBA" id="ARBA00023098"/>
    </source>
</evidence>
<dbReference type="InterPro" id="IPR008936">
    <property type="entry name" value="Rho_GTPase_activation_prot"/>
</dbReference>
<sequence length="1358" mass="152995">MRTFSPFFRLVFRNLQTCVWSEDGGSLAVAVEEGLNIFSWRDLNKPNHFTCTQWNSLQVAGKVNCIVPWKTSSFIVATELPLDKLCSYTERDGDLFEMENFRDSDESRGIDSSGTSVASSKDFDFTLIAKCANQGETSLLHLKLKKPQSGTSETFAQIIALCLEDVKPREICRTSIKGLISPDLLLYQPATKTVVVGSHCSGKLNFYTLNTSDTTETTGFVENRKFLELDSFSKPKGICTLPGHANDFLVLLGKPKEESNMVAFPPSAVYELYDVSLRCFSTVLSEGSRQLEDKCAQEKSSSHCLNLEEKITSNGSIDCSVPVPNKNCSPMLRLPGGSIFNGHSELAQDTRTPLISELELSEERGLPTNFKAPLEALRLDDYCELRMAHLCMYYVAVTLNLSIVYAFCGCHIELKHSHVFIVVGRKQSNPTTDPFVFKIRLIIFQWKDESSYKEPFLVVLYIFAICGPFSCTSVADQPDSNGSSKEGMVRFQILTDDQTKLFFEVNKDARGNNFLYELNKAIGAYRQRAHLVGMPEFDWLKRYQELIGRKSFSNTDGWPWSHIEEASSNGLEVVTATESKVDEESLDDFGMPGFSLSPTIHPSFSSASLTASEEVDKVVVDSPALTRRSILPTSFGTRDGFIKLHMAAREAEYTSEKTLKFNSGNTVVFSIVGSLKSTSKSPVFGSEVFDKFRQGNKIGTKQRIFVGSWNVNGQYPAENVTPWLAVDKDPPDVFCLGFQELDLSAETLLKNVTPRQDEWLKISEQGLPLKAKYSKVKTIRLVGILLIVFVKNEYLPYVSKVNAETVATGIMGLMGNKGGVAIRLQIHNTSICFVNSHLAAHTEEFERRNQDYRDILSKLEFNGADGSFGITEHDAVFWLGDLNYRVSDMESDVVRKLADAEKYKELLAKDQLNKQRSEKKCFRGFMEGDIKFKPTYKYDPGTDNWDTSEKGRAPAWCDRILWRGKNVKQLEYRSHNKLKISDHKPVSSLFEVGVKVVNVEQERQVMEDVIRTLDRHENDNLPQVKLSATEIIFKDVQFLEKQTATLEVENTGSTKQVRLTVYVDKESAGAMNSGDEKLEDILVLHLEGGKDFFSRSCFCRSLITEILVLQFPDGERQKHMHNAPPLNSVQVSVSGNYLPSVFGSSIEALVRMYGPIREVPVATLVDLEHINASNPSTLSDNHPLEIPKELWLLTDHLYKYGMRQENLLKQSGFEKDLEEIRGHLDCCRGGKLPGSVYSIAEALLIFLEALPEPVIPYTFYQKALECCNNYMLCKQLIRQIPQSHRNVFTYISAFLRELLQHSNENKLDAKTLATLFGTLFLRAPKNQEAGISKRTVNQLAQKKARFVYNFLINEFGPY</sequence>
<dbReference type="OrthoDB" id="6409262at2759"/>
<dbReference type="EMBL" id="LSMT01000003">
    <property type="protein sequence ID" value="PFX34610.1"/>
    <property type="molecule type" value="Genomic_DNA"/>
</dbReference>
<protein>
    <recommendedName>
        <fullName evidence="4">WD repeat and coiled-coil-containing protein</fullName>
    </recommendedName>
</protein>
<dbReference type="SMART" id="SM00128">
    <property type="entry name" value="IPPc"/>
    <property type="match status" value="1"/>
</dbReference>
<evidence type="ECO:0000256" key="5">
    <source>
        <dbReference type="ARBA" id="ARBA00022574"/>
    </source>
</evidence>
<evidence type="ECO:0000259" key="13">
    <source>
        <dbReference type="PROSITE" id="PS50238"/>
    </source>
</evidence>
<dbReference type="Gene3D" id="1.10.555.10">
    <property type="entry name" value="Rho GTPase activation protein"/>
    <property type="match status" value="1"/>
</dbReference>
<accession>A0A2B4T0E4</accession>
<evidence type="ECO:0000256" key="4">
    <source>
        <dbReference type="ARBA" id="ARBA00015683"/>
    </source>
</evidence>
<dbReference type="InterPro" id="IPR000198">
    <property type="entry name" value="RhoGAP_dom"/>
</dbReference>
<dbReference type="InterPro" id="IPR036691">
    <property type="entry name" value="Endo/exonu/phosph_ase_sf"/>
</dbReference>
<evidence type="ECO:0000256" key="11">
    <source>
        <dbReference type="ARBA" id="ARBA00023136"/>
    </source>
</evidence>
<dbReference type="SUPFAM" id="SSF56219">
    <property type="entry name" value="DNase I-like"/>
    <property type="match status" value="1"/>
</dbReference>
<reference evidence="15" key="1">
    <citation type="journal article" date="2017" name="bioRxiv">
        <title>Comparative analysis of the genomes of Stylophora pistillata and Acropora digitifera provides evidence for extensive differences between species of corals.</title>
        <authorList>
            <person name="Voolstra C.R."/>
            <person name="Li Y."/>
            <person name="Liew Y.J."/>
            <person name="Baumgarten S."/>
            <person name="Zoccola D."/>
            <person name="Flot J.-F."/>
            <person name="Tambutte S."/>
            <person name="Allemand D."/>
            <person name="Aranda M."/>
        </authorList>
    </citation>
    <scope>NUCLEOTIDE SEQUENCE [LARGE SCALE GENOMIC DNA]</scope>
</reference>
<feature type="domain" description="Rho-GAP" evidence="13">
    <location>
        <begin position="1165"/>
        <end position="1358"/>
    </location>
</feature>
<gene>
    <name evidence="14" type="primary">Ocrl</name>
    <name evidence="14" type="ORF">AWC38_SpisGene398</name>
</gene>
<dbReference type="PROSITE" id="PS50238">
    <property type="entry name" value="RHOGAP"/>
    <property type="match status" value="1"/>
</dbReference>
<dbReference type="InterPro" id="IPR047078">
    <property type="entry name" value="RhoGAP_OCRL1"/>
</dbReference>
<dbReference type="Gene3D" id="2.60.40.10">
    <property type="entry name" value="Immunoglobulins"/>
    <property type="match status" value="2"/>
</dbReference>